<evidence type="ECO:0000256" key="4">
    <source>
        <dbReference type="PROSITE-ProRule" id="PRU00023"/>
    </source>
</evidence>
<feature type="region of interest" description="Disordered" evidence="5">
    <location>
        <begin position="186"/>
        <end position="210"/>
    </location>
</feature>
<organism evidence="8 9">
    <name type="scientific">Myxozyma melibiosi</name>
    <dbReference type="NCBI Taxonomy" id="54550"/>
    <lineage>
        <taxon>Eukaryota</taxon>
        <taxon>Fungi</taxon>
        <taxon>Dikarya</taxon>
        <taxon>Ascomycota</taxon>
        <taxon>Saccharomycotina</taxon>
        <taxon>Lipomycetes</taxon>
        <taxon>Lipomycetales</taxon>
        <taxon>Lipomycetaceae</taxon>
        <taxon>Myxozyma</taxon>
    </lineage>
</organism>
<accession>A0ABR1F950</accession>
<reference evidence="8 9" key="1">
    <citation type="submission" date="2024-03" db="EMBL/GenBank/DDBJ databases">
        <title>Genome-scale model development and genomic sequencing of the oleaginous clade Lipomyces.</title>
        <authorList>
            <consortium name="Lawrence Berkeley National Laboratory"/>
            <person name="Czajka J.J."/>
            <person name="Han Y."/>
            <person name="Kim J."/>
            <person name="Mondo S.J."/>
            <person name="Hofstad B.A."/>
            <person name="Robles A."/>
            <person name="Haridas S."/>
            <person name="Riley R."/>
            <person name="LaButti K."/>
            <person name="Pangilinan J."/>
            <person name="Andreopoulos W."/>
            <person name="Lipzen A."/>
            <person name="Yan J."/>
            <person name="Wang M."/>
            <person name="Ng V."/>
            <person name="Grigoriev I.V."/>
            <person name="Spatafora J.W."/>
            <person name="Magnuson J.K."/>
            <person name="Baker S.E."/>
            <person name="Pomraning K.R."/>
        </authorList>
    </citation>
    <scope>NUCLEOTIDE SEQUENCE [LARGE SCALE GENOMIC DNA]</scope>
    <source>
        <strain evidence="8 9">Phaff 52-87</strain>
    </source>
</reference>
<evidence type="ECO:0000256" key="5">
    <source>
        <dbReference type="SAM" id="MobiDB-lite"/>
    </source>
</evidence>
<feature type="compositionally biased region" description="Low complexity" evidence="5">
    <location>
        <begin position="917"/>
        <end position="931"/>
    </location>
</feature>
<evidence type="ECO:0000256" key="3">
    <source>
        <dbReference type="ARBA" id="ARBA00023043"/>
    </source>
</evidence>
<dbReference type="InterPro" id="IPR051578">
    <property type="entry name" value="GDPD"/>
</dbReference>
<sequence>MKFGKNLPRNEVPEWSAFYLNYKSLKKHIRNAKERAIAQGDTEGPVSEVYLTPFFYSLDRNLETVDSFYNKRLADCGRRLKILTDRFTPFTLKRSDYDRDDLEDLVGALLELRSQLRMLQWYAEVNKRGFVKILKKLDKRAGVNEQDRYLESKVLILPFASGISANEYMETINHWLSDLAPNEIDESSSWSSSPTSAAYKRQSRDGQTNGVSPVLEEIKNAVAADNLGELKTLLAGVENDAEQSQKLSLAGLQKAVSSRSTACVEYLLQCVHSLSDPSDFRGRNIIHRHVIALGRQRASATNGTSLEQPRDFYITPAENPVSTAKLTQVYGSDGINSNDETSMLRFILDHLTAEQRPALAARDGYKRSPLHYASQYGTRLVAEVIVEYLKNWNLWDAPTGLDASEWIDAENLSPYHLAVIGKHPKTLKVLLNAAHPIAPRDSSHLLTIAANNDYDEIIDILLDAGLDVDYADERLGETPLYNAVRNGYIKSASTLLKHKANTEISENTYGWTPLFVATVYGYADLVDLLISYGSDLSKTDGSGWTALEHACLRGHLEIAEKLPAVDPQPSPFSTNGEVASAASASVDSLLSLSSSVSSKMSTSPSLNSHMPPPPREPIKSFGHKYLKNNTSMILVTLGSTDLRTKAVPVQLDQVPLSRVHSTQLDTALSLVISAQNAIGEPTVIDLPIQDSPSTEPILFQTSDPSNTRLFFDIVPTYAGNRNQIVGRAVAMLSNIKTSVGQSVRSLHETITVPIVQNTTLDILGTVSFEFLIIKPFEHPNMSIAKSSTYWKSLTNTRVIGHRGLGKNSTARKSLQLGENTLQSFIAAANLGASYVEFDVQLTRDHVPVIYHDFLVAETGIDVPMHALTLEQFLAVSERRTPKPRSRNQSPRRAESRNSNTSSSVSFTKTVDDRLSALGASQDSASSSSSMLPTPGRRPRSLSLEMDDTDSEYFERLKFTRDFKKKGFKGNSRGLSIQAPFTTLEEVFKTLPKNVGFNIECKYPMLDESQAENMDDLAIELNEWVDTVLKTVYDHSSGRDIIFSSFHPDVCIMLSLKQPSIPVLFLTEAGTEKMADIRASSLQEAIRFASRWNLLGIVSACKPLIMSPRLIRVVKESGLVCFSYGAMNNSPEVCKLQMNYGVDAVIVDSVLAVRKGLTDGKAAESV</sequence>
<feature type="domain" description="SPX" evidence="6">
    <location>
        <begin position="1"/>
        <end position="151"/>
    </location>
</feature>
<feature type="compositionally biased region" description="Low complexity" evidence="5">
    <location>
        <begin position="187"/>
        <end position="196"/>
    </location>
</feature>
<feature type="repeat" description="ANK" evidence="4">
    <location>
        <begin position="509"/>
        <end position="541"/>
    </location>
</feature>
<dbReference type="InterPro" id="IPR004331">
    <property type="entry name" value="SPX_dom"/>
</dbReference>
<dbReference type="SUPFAM" id="SSF51695">
    <property type="entry name" value="PLC-like phosphodiesterases"/>
    <property type="match status" value="1"/>
</dbReference>
<dbReference type="PROSITE" id="PS50088">
    <property type="entry name" value="ANK_REPEAT"/>
    <property type="match status" value="3"/>
</dbReference>
<dbReference type="InterPro" id="IPR057506">
    <property type="entry name" value="C2_GPCPD1"/>
</dbReference>
<feature type="repeat" description="ANK" evidence="4">
    <location>
        <begin position="441"/>
        <end position="473"/>
    </location>
</feature>
<dbReference type="SUPFAM" id="SSF48403">
    <property type="entry name" value="Ankyrin repeat"/>
    <property type="match status" value="1"/>
</dbReference>
<feature type="repeat" description="ANK" evidence="4">
    <location>
        <begin position="475"/>
        <end position="507"/>
    </location>
</feature>
<dbReference type="EMBL" id="JBBJBU010000003">
    <property type="protein sequence ID" value="KAK7206378.1"/>
    <property type="molecule type" value="Genomic_DNA"/>
</dbReference>
<dbReference type="Proteomes" id="UP001498771">
    <property type="component" value="Unassembled WGS sequence"/>
</dbReference>
<dbReference type="PROSITE" id="PS51382">
    <property type="entry name" value="SPX"/>
    <property type="match status" value="1"/>
</dbReference>
<feature type="domain" description="GP-PDE" evidence="7">
    <location>
        <begin position="796"/>
        <end position="1156"/>
    </location>
</feature>
<name>A0ABR1F950_9ASCO</name>
<comment type="caution">
    <text evidence="8">The sequence shown here is derived from an EMBL/GenBank/DDBJ whole genome shotgun (WGS) entry which is preliminary data.</text>
</comment>
<feature type="compositionally biased region" description="Low complexity" evidence="5">
    <location>
        <begin position="896"/>
        <end position="905"/>
    </location>
</feature>
<dbReference type="Gene3D" id="1.25.40.20">
    <property type="entry name" value="Ankyrin repeat-containing domain"/>
    <property type="match status" value="1"/>
</dbReference>
<dbReference type="RefSeq" id="XP_064769411.1">
    <property type="nucleotide sequence ID" value="XM_064912305.1"/>
</dbReference>
<keyword evidence="9" id="KW-1185">Reference proteome</keyword>
<dbReference type="PROSITE" id="PS50297">
    <property type="entry name" value="ANK_REP_REGION"/>
    <property type="match status" value="1"/>
</dbReference>
<keyword evidence="2" id="KW-0378">Hydrolase</keyword>
<dbReference type="CDD" id="cd14484">
    <property type="entry name" value="SPX_GDE1_like"/>
    <property type="match status" value="1"/>
</dbReference>
<dbReference type="InterPro" id="IPR030395">
    <property type="entry name" value="GP_PDE_dom"/>
</dbReference>
<protein>
    <submittedName>
        <fullName evidence="8">Glycerophosphocholine phosphodiesterase Gde1</fullName>
    </submittedName>
</protein>
<dbReference type="Pfam" id="PF25329">
    <property type="entry name" value="C2_GDE1"/>
    <property type="match status" value="1"/>
</dbReference>
<dbReference type="InterPro" id="IPR036770">
    <property type="entry name" value="Ankyrin_rpt-contain_sf"/>
</dbReference>
<keyword evidence="3 4" id="KW-0040">ANK repeat</keyword>
<evidence type="ECO:0000256" key="1">
    <source>
        <dbReference type="ARBA" id="ARBA00022737"/>
    </source>
</evidence>
<dbReference type="Gene3D" id="3.20.20.190">
    <property type="entry name" value="Phosphatidylinositol (PI) phosphodiesterase"/>
    <property type="match status" value="1"/>
</dbReference>
<dbReference type="PANTHER" id="PTHR22958">
    <property type="entry name" value="GLYCEROPHOSPHORYL DIESTER PHOSPHODIESTERASE"/>
    <property type="match status" value="1"/>
</dbReference>
<dbReference type="Pfam" id="PF12796">
    <property type="entry name" value="Ank_2"/>
    <property type="match status" value="1"/>
</dbReference>
<evidence type="ECO:0000313" key="9">
    <source>
        <dbReference type="Proteomes" id="UP001498771"/>
    </source>
</evidence>
<feature type="region of interest" description="Disordered" evidence="5">
    <location>
        <begin position="877"/>
        <end position="905"/>
    </location>
</feature>
<evidence type="ECO:0000256" key="2">
    <source>
        <dbReference type="ARBA" id="ARBA00022801"/>
    </source>
</evidence>
<dbReference type="GeneID" id="90037817"/>
<keyword evidence="1" id="KW-0677">Repeat</keyword>
<dbReference type="PANTHER" id="PTHR22958:SF1">
    <property type="entry name" value="GLYCEROPHOSPHOCHOLINE PHOSPHODIESTERASE GPCPD1"/>
    <property type="match status" value="1"/>
</dbReference>
<evidence type="ECO:0000259" key="6">
    <source>
        <dbReference type="PROSITE" id="PS51382"/>
    </source>
</evidence>
<feature type="region of interest" description="Disordered" evidence="5">
    <location>
        <begin position="917"/>
        <end position="944"/>
    </location>
</feature>
<dbReference type="InterPro" id="IPR017946">
    <property type="entry name" value="PLC-like_Pdiesterase_TIM-brl"/>
</dbReference>
<evidence type="ECO:0000313" key="8">
    <source>
        <dbReference type="EMBL" id="KAK7206378.1"/>
    </source>
</evidence>
<dbReference type="PROSITE" id="PS51704">
    <property type="entry name" value="GP_PDE"/>
    <property type="match status" value="1"/>
</dbReference>
<proteinExistence type="predicted"/>
<dbReference type="SMART" id="SM00248">
    <property type="entry name" value="ANK"/>
    <property type="match status" value="7"/>
</dbReference>
<evidence type="ECO:0000259" key="7">
    <source>
        <dbReference type="PROSITE" id="PS51704"/>
    </source>
</evidence>
<dbReference type="Pfam" id="PF03105">
    <property type="entry name" value="SPX"/>
    <property type="match status" value="2"/>
</dbReference>
<gene>
    <name evidence="8" type="ORF">BZA70DRAFT_276453</name>
</gene>
<dbReference type="Pfam" id="PF03009">
    <property type="entry name" value="GDPD"/>
    <property type="match status" value="1"/>
</dbReference>
<dbReference type="InterPro" id="IPR002110">
    <property type="entry name" value="Ankyrin_rpt"/>
</dbReference>